<dbReference type="Proteomes" id="UP001419910">
    <property type="component" value="Unassembled WGS sequence"/>
</dbReference>
<name>A0ABU9Y503_9SPHN</name>
<comment type="caution">
    <text evidence="1">The sequence shown here is derived from an EMBL/GenBank/DDBJ whole genome shotgun (WGS) entry which is preliminary data.</text>
</comment>
<dbReference type="RefSeq" id="WP_343891112.1">
    <property type="nucleotide sequence ID" value="NZ_BAAAEH010000039.1"/>
</dbReference>
<organism evidence="1 2">
    <name type="scientific">Sphingomonas oligophenolica</name>
    <dbReference type="NCBI Taxonomy" id="301154"/>
    <lineage>
        <taxon>Bacteria</taxon>
        <taxon>Pseudomonadati</taxon>
        <taxon>Pseudomonadota</taxon>
        <taxon>Alphaproteobacteria</taxon>
        <taxon>Sphingomonadales</taxon>
        <taxon>Sphingomonadaceae</taxon>
        <taxon>Sphingomonas</taxon>
    </lineage>
</organism>
<dbReference type="EMBL" id="JBDIME010000012">
    <property type="protein sequence ID" value="MEN2790876.1"/>
    <property type="molecule type" value="Genomic_DNA"/>
</dbReference>
<keyword evidence="2" id="KW-1185">Reference proteome</keyword>
<sequence>MAGIDGSWDTVVKSPLGDQKAVLTVKTDGGAFSGSYVGAMGSVDISGTADGDTIAWSMSITVPMPMTLDCKATADGDSITGTVGAGAFGSFPMSGTRAA</sequence>
<protein>
    <submittedName>
        <fullName evidence="1">Uncharacterized protein</fullName>
    </submittedName>
</protein>
<proteinExistence type="predicted"/>
<evidence type="ECO:0000313" key="1">
    <source>
        <dbReference type="EMBL" id="MEN2790876.1"/>
    </source>
</evidence>
<gene>
    <name evidence="1" type="ORF">ABC974_14645</name>
</gene>
<accession>A0ABU9Y503</accession>
<evidence type="ECO:0000313" key="2">
    <source>
        <dbReference type="Proteomes" id="UP001419910"/>
    </source>
</evidence>
<reference evidence="1 2" key="1">
    <citation type="submission" date="2024-05" db="EMBL/GenBank/DDBJ databases">
        <authorList>
            <person name="Liu Q."/>
            <person name="Xin Y.-H."/>
        </authorList>
    </citation>
    <scope>NUCLEOTIDE SEQUENCE [LARGE SCALE GENOMIC DNA]</scope>
    <source>
        <strain evidence="1 2">CGMCC 1.10181</strain>
    </source>
</reference>